<evidence type="ECO:0000313" key="10">
    <source>
        <dbReference type="Proteomes" id="UP001188597"/>
    </source>
</evidence>
<dbReference type="InterPro" id="IPR051653">
    <property type="entry name" value="E3_ligase_sorting_rcpt"/>
</dbReference>
<evidence type="ECO:0000256" key="6">
    <source>
        <dbReference type="ARBA" id="ARBA00022989"/>
    </source>
</evidence>
<evidence type="ECO:0000256" key="4">
    <source>
        <dbReference type="ARBA" id="ARBA00022771"/>
    </source>
</evidence>
<feature type="region of interest" description="Disordered" evidence="8">
    <location>
        <begin position="32"/>
        <end position="90"/>
    </location>
</feature>
<keyword evidence="10" id="KW-1185">Reference proteome</keyword>
<dbReference type="PANTHER" id="PTHR47168:SF1">
    <property type="entry name" value="OS02G0798600 PROTEIN"/>
    <property type="match status" value="1"/>
</dbReference>
<evidence type="ECO:0000256" key="8">
    <source>
        <dbReference type="SAM" id="MobiDB-lite"/>
    </source>
</evidence>
<dbReference type="GO" id="GO:0008270">
    <property type="term" value="F:zinc ion binding"/>
    <property type="evidence" value="ECO:0007669"/>
    <property type="project" value="UniProtKB-KW"/>
</dbReference>
<sequence>MGCGSSRPKHTHRLFDPSFLCCGSSSYPPFQLEDHPQKSPISSVQCLPPVNDESRSSIADSSLTSGSSSRFASSKSGSSPESSNGSNEDTIKEHCHINAEASRRETCLLNGIEAVRPEVRSCCESKDISLENNEDTANTSSNQLPSQEFISVNERASSFAAVEAHDSAQEAATSISLEDWHFSNVAQEHENLRIDASSVQNPKDAARASSVSNSGFASVVSDSAASLQLLGNDNARVAMCSGAGFHVSDSEEDMRSEAGLHVDAMSISSNMLTSSITEISNRDLRRNGRRLYWDALSRNSVRRHSDSPFIVFTAGQGNDVGPHERWLLDLSDDLYNGGVGRGFGYHGNRSHRRNQRRPLLRHESPMSLLISSRIVLLAEALFEGLDDIHRQPLSLSFVLSLPAPESVVDSLPLKNHGKLDLAESGPKDVQQCYICLIEYEEVFAQFADAMFVKVLTADQGSVSN</sequence>
<reference evidence="9" key="1">
    <citation type="submission" date="2022-12" db="EMBL/GenBank/DDBJ databases">
        <title>Draft genome assemblies for two species of Escallonia (Escalloniales).</title>
        <authorList>
            <person name="Chanderbali A."/>
            <person name="Dervinis C."/>
            <person name="Anghel I."/>
            <person name="Soltis D."/>
            <person name="Soltis P."/>
            <person name="Zapata F."/>
        </authorList>
    </citation>
    <scope>NUCLEOTIDE SEQUENCE</scope>
    <source>
        <strain evidence="9">UCBG64.0493</strain>
        <tissue evidence="9">Leaf</tissue>
    </source>
</reference>
<dbReference type="PANTHER" id="PTHR47168">
    <property type="entry name" value="RING ZINC FINGER DOMAIN SUPERFAMILY PROTEIN-RELATED"/>
    <property type="match status" value="1"/>
</dbReference>
<accession>A0AA88WBW4</accession>
<dbReference type="AlphaFoldDB" id="A0AA88WBW4"/>
<evidence type="ECO:0000313" key="9">
    <source>
        <dbReference type="EMBL" id="KAK3024792.1"/>
    </source>
</evidence>
<dbReference type="Proteomes" id="UP001188597">
    <property type="component" value="Unassembled WGS sequence"/>
</dbReference>
<comment type="caution">
    <text evidence="9">The sequence shown here is derived from an EMBL/GenBank/DDBJ whole genome shotgun (WGS) entry which is preliminary data.</text>
</comment>
<keyword evidence="2" id="KW-0812">Transmembrane</keyword>
<evidence type="ECO:0000256" key="2">
    <source>
        <dbReference type="ARBA" id="ARBA00022692"/>
    </source>
</evidence>
<protein>
    <submittedName>
        <fullName evidence="9">Uncharacterized protein</fullName>
    </submittedName>
</protein>
<gene>
    <name evidence="9" type="ORF">RJ639_043873</name>
</gene>
<evidence type="ECO:0000256" key="7">
    <source>
        <dbReference type="ARBA" id="ARBA00023136"/>
    </source>
</evidence>
<proteinExistence type="predicted"/>
<dbReference type="EMBL" id="JAVXUP010000582">
    <property type="protein sequence ID" value="KAK3024792.1"/>
    <property type="molecule type" value="Genomic_DNA"/>
</dbReference>
<keyword evidence="7" id="KW-0472">Membrane</keyword>
<keyword evidence="3" id="KW-0479">Metal-binding</keyword>
<evidence type="ECO:0000256" key="3">
    <source>
        <dbReference type="ARBA" id="ARBA00022723"/>
    </source>
</evidence>
<evidence type="ECO:0000256" key="5">
    <source>
        <dbReference type="ARBA" id="ARBA00022833"/>
    </source>
</evidence>
<organism evidence="9 10">
    <name type="scientific">Escallonia herrerae</name>
    <dbReference type="NCBI Taxonomy" id="1293975"/>
    <lineage>
        <taxon>Eukaryota</taxon>
        <taxon>Viridiplantae</taxon>
        <taxon>Streptophyta</taxon>
        <taxon>Embryophyta</taxon>
        <taxon>Tracheophyta</taxon>
        <taxon>Spermatophyta</taxon>
        <taxon>Magnoliopsida</taxon>
        <taxon>eudicotyledons</taxon>
        <taxon>Gunneridae</taxon>
        <taxon>Pentapetalae</taxon>
        <taxon>asterids</taxon>
        <taxon>campanulids</taxon>
        <taxon>Escalloniales</taxon>
        <taxon>Escalloniaceae</taxon>
        <taxon>Escallonia</taxon>
    </lineage>
</organism>
<keyword evidence="6" id="KW-1133">Transmembrane helix</keyword>
<keyword evidence="5" id="KW-0862">Zinc</keyword>
<comment type="subcellular location">
    <subcellularLocation>
        <location evidence="1">Membrane</location>
        <topology evidence="1">Single-pass membrane protein</topology>
    </subcellularLocation>
</comment>
<evidence type="ECO:0000256" key="1">
    <source>
        <dbReference type="ARBA" id="ARBA00004167"/>
    </source>
</evidence>
<name>A0AA88WBW4_9ASTE</name>
<feature type="compositionally biased region" description="Low complexity" evidence="8">
    <location>
        <begin position="56"/>
        <end position="88"/>
    </location>
</feature>
<dbReference type="GO" id="GO:0016020">
    <property type="term" value="C:membrane"/>
    <property type="evidence" value="ECO:0007669"/>
    <property type="project" value="UniProtKB-SubCell"/>
</dbReference>
<keyword evidence="4" id="KW-0863">Zinc-finger</keyword>